<dbReference type="InterPro" id="IPR017850">
    <property type="entry name" value="Alkaline_phosphatase_core_sf"/>
</dbReference>
<evidence type="ECO:0000256" key="1">
    <source>
        <dbReference type="ARBA" id="ARBA00004651"/>
    </source>
</evidence>
<comment type="subcellular location">
    <subcellularLocation>
        <location evidence="1">Cell membrane</location>
        <topology evidence="1">Multi-pass membrane protein</topology>
    </subcellularLocation>
</comment>
<dbReference type="Proteomes" id="UP001246690">
    <property type="component" value="Chromosome"/>
</dbReference>
<dbReference type="GO" id="GO:0016740">
    <property type="term" value="F:transferase activity"/>
    <property type="evidence" value="ECO:0007669"/>
    <property type="project" value="UniProtKB-KW"/>
</dbReference>
<dbReference type="InterPro" id="IPR040423">
    <property type="entry name" value="PEA_transferase"/>
</dbReference>
<evidence type="ECO:0000313" key="11">
    <source>
        <dbReference type="Proteomes" id="UP001246690"/>
    </source>
</evidence>
<dbReference type="RefSeq" id="WP_309878988.1">
    <property type="nucleotide sequence ID" value="NZ_CP133838.1"/>
</dbReference>
<evidence type="ECO:0000256" key="4">
    <source>
        <dbReference type="ARBA" id="ARBA00022692"/>
    </source>
</evidence>
<gene>
    <name evidence="10" type="ORF">RHD99_11840</name>
</gene>
<dbReference type="EMBL" id="CP133838">
    <property type="protein sequence ID" value="WMY76565.1"/>
    <property type="molecule type" value="Genomic_DNA"/>
</dbReference>
<protein>
    <submittedName>
        <fullName evidence="10">Phosphoethanolamine transferase</fullName>
    </submittedName>
</protein>
<sequence>MFIILKDNLAWVIPALILSILIPLNTGYEKPLNMVLTFISLCIARKNKIAFYLTIISFFIICLYIPIGHDFGQISFGYIASAFQTNKGEMTEFIKSVSSNALLIFSISIFFLILYVIKGKGFSQKSSLIYLLLFCIVNVKSIPARMLVSTIGYSNQYTTELKSLESQKNIPDDFTTSDIKKKYQNIVVVIGESAGRDYMSLYGYQHDTTPWLKNAPGYFFANYISAAPDTYLSLPRTMAMTNGDHTDIKNNIVALANKAGFNTFWISNQGYIGEYDTLSTVIAEYAQHKTFLKKGDFDSNNADDMQLLDGLQQIVDNEHNQKVIFIHMIGSHPDSCERLNGFPVNFNVKNNKEINCYLASIQKLDSFIERAVSILKNKGESYSLVYFSDHGLTVRQTSRHLILGQDVQYILFGKDSRSVLHGRESKQNYNVPFFIIASDILTHKTYYNYLSANNFMAIFEWLAGFNSNKIKPLSPIEHSDENVSIYDGEASIPYNSLKDNEIIK</sequence>
<keyword evidence="3 10" id="KW-0808">Transferase</keyword>
<dbReference type="InterPro" id="IPR058130">
    <property type="entry name" value="PEA_transf_C"/>
</dbReference>
<dbReference type="InterPro" id="IPR000917">
    <property type="entry name" value="Sulfatase_N"/>
</dbReference>
<dbReference type="CDD" id="cd16017">
    <property type="entry name" value="LptA"/>
    <property type="match status" value="1"/>
</dbReference>
<accession>A0ABY9SH58</accession>
<evidence type="ECO:0000313" key="10">
    <source>
        <dbReference type="EMBL" id="WMY76565.1"/>
    </source>
</evidence>
<organism evidence="10 11">
    <name type="scientific">Buttiauxella selenatireducens</name>
    <dbReference type="NCBI Taxonomy" id="3073902"/>
    <lineage>
        <taxon>Bacteria</taxon>
        <taxon>Pseudomonadati</taxon>
        <taxon>Pseudomonadota</taxon>
        <taxon>Gammaproteobacteria</taxon>
        <taxon>Enterobacterales</taxon>
        <taxon>Enterobacteriaceae</taxon>
        <taxon>Buttiauxella</taxon>
    </lineage>
</organism>
<dbReference type="Pfam" id="PF00884">
    <property type="entry name" value="Sulfatase"/>
    <property type="match status" value="1"/>
</dbReference>
<dbReference type="Gene3D" id="3.40.720.10">
    <property type="entry name" value="Alkaline Phosphatase, subunit A"/>
    <property type="match status" value="1"/>
</dbReference>
<proteinExistence type="inferred from homology"/>
<evidence type="ECO:0000259" key="9">
    <source>
        <dbReference type="Pfam" id="PF00884"/>
    </source>
</evidence>
<feature type="transmembrane region" description="Helical" evidence="8">
    <location>
        <begin position="129"/>
        <end position="148"/>
    </location>
</feature>
<feature type="transmembrane region" description="Helical" evidence="8">
    <location>
        <begin position="12"/>
        <end position="28"/>
    </location>
</feature>
<comment type="similarity">
    <text evidence="7">Belongs to the phosphoethanolamine transferase family.</text>
</comment>
<name>A0ABY9SH58_9ENTR</name>
<evidence type="ECO:0000256" key="3">
    <source>
        <dbReference type="ARBA" id="ARBA00022679"/>
    </source>
</evidence>
<keyword evidence="11" id="KW-1185">Reference proteome</keyword>
<keyword evidence="4 8" id="KW-0812">Transmembrane</keyword>
<keyword evidence="5 8" id="KW-1133">Transmembrane helix</keyword>
<evidence type="ECO:0000256" key="7">
    <source>
        <dbReference type="ARBA" id="ARBA00038481"/>
    </source>
</evidence>
<dbReference type="PANTHER" id="PTHR30443:SF4">
    <property type="entry name" value="PHOSPHOETHANOLAMINE TRANSFERASE OPGE-RELATED"/>
    <property type="match status" value="1"/>
</dbReference>
<reference evidence="10 11" key="1">
    <citation type="submission" date="2023-09" db="EMBL/GenBank/DDBJ databases">
        <title>Buttiauxella selenatireducens sp. nov., isolated from the rhizosphere of Cardamine hupingshanesis.</title>
        <authorList>
            <person name="Zhang S."/>
            <person name="Xu Z."/>
            <person name="Wang H."/>
            <person name="Guo Y."/>
        </authorList>
    </citation>
    <scope>NUCLEOTIDE SEQUENCE [LARGE SCALE GENOMIC DNA]</scope>
    <source>
        <strain evidence="10 11">R73</strain>
    </source>
</reference>
<dbReference type="SUPFAM" id="SSF53649">
    <property type="entry name" value="Alkaline phosphatase-like"/>
    <property type="match status" value="1"/>
</dbReference>
<dbReference type="PANTHER" id="PTHR30443">
    <property type="entry name" value="INNER MEMBRANE PROTEIN"/>
    <property type="match status" value="1"/>
</dbReference>
<evidence type="ECO:0000256" key="6">
    <source>
        <dbReference type="ARBA" id="ARBA00023136"/>
    </source>
</evidence>
<feature type="transmembrane region" description="Helical" evidence="8">
    <location>
        <begin position="97"/>
        <end position="117"/>
    </location>
</feature>
<evidence type="ECO:0000256" key="5">
    <source>
        <dbReference type="ARBA" id="ARBA00022989"/>
    </source>
</evidence>
<feature type="transmembrane region" description="Helical" evidence="8">
    <location>
        <begin position="49"/>
        <end position="67"/>
    </location>
</feature>
<feature type="domain" description="Sulfatase N-terminal" evidence="9">
    <location>
        <begin position="184"/>
        <end position="457"/>
    </location>
</feature>
<keyword evidence="2" id="KW-1003">Cell membrane</keyword>
<evidence type="ECO:0000256" key="2">
    <source>
        <dbReference type="ARBA" id="ARBA00022475"/>
    </source>
</evidence>
<evidence type="ECO:0000256" key="8">
    <source>
        <dbReference type="SAM" id="Phobius"/>
    </source>
</evidence>
<keyword evidence="6 8" id="KW-0472">Membrane</keyword>